<proteinExistence type="predicted"/>
<reference evidence="3" key="1">
    <citation type="submission" date="2020-02" db="EMBL/GenBank/DDBJ databases">
        <authorList>
            <person name="Meier V. D."/>
        </authorList>
    </citation>
    <scope>NUCLEOTIDE SEQUENCE</scope>
    <source>
        <strain evidence="3">AVDCRST_MAG88</strain>
    </source>
</reference>
<dbReference type="InterPro" id="IPR023631">
    <property type="entry name" value="Amidase_dom"/>
</dbReference>
<evidence type="ECO:0000259" key="2">
    <source>
        <dbReference type="Pfam" id="PF01425"/>
    </source>
</evidence>
<feature type="domain" description="Amidase" evidence="2">
    <location>
        <begin position="113"/>
        <end position="312"/>
    </location>
</feature>
<feature type="non-terminal residue" evidence="3">
    <location>
        <position position="312"/>
    </location>
</feature>
<accession>A0A6J4VMR0</accession>
<dbReference type="GO" id="GO:0016740">
    <property type="term" value="F:transferase activity"/>
    <property type="evidence" value="ECO:0007669"/>
    <property type="project" value="UniProtKB-KW"/>
</dbReference>
<feature type="compositionally biased region" description="Basic and acidic residues" evidence="1">
    <location>
        <begin position="72"/>
        <end position="83"/>
    </location>
</feature>
<dbReference type="InterPro" id="IPR036928">
    <property type="entry name" value="AS_sf"/>
</dbReference>
<protein>
    <submittedName>
        <fullName evidence="3">Glutamyl-tRNA(Gln) amidotransferase subunit A-like protein</fullName>
    </submittedName>
</protein>
<evidence type="ECO:0000256" key="1">
    <source>
        <dbReference type="SAM" id="MobiDB-lite"/>
    </source>
</evidence>
<dbReference type="PROSITE" id="PS00571">
    <property type="entry name" value="AMIDASES"/>
    <property type="match status" value="1"/>
</dbReference>
<feature type="region of interest" description="Disordered" evidence="1">
    <location>
        <begin position="223"/>
        <end position="245"/>
    </location>
</feature>
<organism evidence="3">
    <name type="scientific">uncultured Thermomicrobiales bacterium</name>
    <dbReference type="NCBI Taxonomy" id="1645740"/>
    <lineage>
        <taxon>Bacteria</taxon>
        <taxon>Pseudomonadati</taxon>
        <taxon>Thermomicrobiota</taxon>
        <taxon>Thermomicrobia</taxon>
        <taxon>Thermomicrobiales</taxon>
        <taxon>environmental samples</taxon>
    </lineage>
</organism>
<dbReference type="AlphaFoldDB" id="A0A6J4VMR0"/>
<dbReference type="PANTHER" id="PTHR11895:SF176">
    <property type="entry name" value="AMIDASE AMID-RELATED"/>
    <property type="match status" value="1"/>
</dbReference>
<sequence length="312" mass="32390">MAHEPIGEGVLARLRANAAAAGIALGEDDLARMAAGPFLHNVEAFARLVERTPPDMVPDQLKDWTNGGPGARGEERGATRDGADDGADPTDPFAPLHVVAAAIERREVSPRALTELMLARIEAHDPALNAFQLVLRDEALAAAGEAEREIAGGRYRGPFHGVPVAVKDLLAMRGTPTTAGSKILADWMPGEDAEAVRRLREAGAVIVGKTRMSEFAYSPGSNNAHYGPTRNPWNPERDTGGSSSGSGAAVAAGLAYAALGSDTGGSIRMPAALCGIVGLKPTFGLLSLAGAVTLSWSLDHLGPLTRTVRDAA</sequence>
<dbReference type="SUPFAM" id="SSF75304">
    <property type="entry name" value="Amidase signature (AS) enzymes"/>
    <property type="match status" value="1"/>
</dbReference>
<feature type="region of interest" description="Disordered" evidence="1">
    <location>
        <begin position="55"/>
        <end position="91"/>
    </location>
</feature>
<dbReference type="InterPro" id="IPR000120">
    <property type="entry name" value="Amidase"/>
</dbReference>
<gene>
    <name evidence="3" type="ORF">AVDCRST_MAG88-3226</name>
</gene>
<name>A0A6J4VMR0_9BACT</name>
<dbReference type="PANTHER" id="PTHR11895">
    <property type="entry name" value="TRANSAMIDASE"/>
    <property type="match status" value="1"/>
</dbReference>
<dbReference type="InterPro" id="IPR020556">
    <property type="entry name" value="Amidase_CS"/>
</dbReference>
<keyword evidence="3" id="KW-0808">Transferase</keyword>
<dbReference type="EMBL" id="CADCWM010000778">
    <property type="protein sequence ID" value="CAA9580143.1"/>
    <property type="molecule type" value="Genomic_DNA"/>
</dbReference>
<evidence type="ECO:0000313" key="3">
    <source>
        <dbReference type="EMBL" id="CAA9580143.1"/>
    </source>
</evidence>
<dbReference type="Pfam" id="PF01425">
    <property type="entry name" value="Amidase"/>
    <property type="match status" value="1"/>
</dbReference>
<dbReference type="Gene3D" id="3.90.1300.10">
    <property type="entry name" value="Amidase signature (AS) domain"/>
    <property type="match status" value="1"/>
</dbReference>